<organism evidence="2 3">
    <name type="scientific">Leptospira fluminis</name>
    <dbReference type="NCBI Taxonomy" id="2484979"/>
    <lineage>
        <taxon>Bacteria</taxon>
        <taxon>Pseudomonadati</taxon>
        <taxon>Spirochaetota</taxon>
        <taxon>Spirochaetia</taxon>
        <taxon>Leptospirales</taxon>
        <taxon>Leptospiraceae</taxon>
        <taxon>Leptospira</taxon>
    </lineage>
</organism>
<dbReference type="GO" id="GO:0003676">
    <property type="term" value="F:nucleic acid binding"/>
    <property type="evidence" value="ECO:0007669"/>
    <property type="project" value="InterPro"/>
</dbReference>
<dbReference type="AlphaFoldDB" id="A0A4R9GU73"/>
<comment type="caution">
    <text evidence="2">The sequence shown here is derived from an EMBL/GenBank/DDBJ whole genome shotgun (WGS) entry which is preliminary data.</text>
</comment>
<dbReference type="Gene3D" id="3.30.420.10">
    <property type="entry name" value="Ribonuclease H-like superfamily/Ribonuclease H"/>
    <property type="match status" value="1"/>
</dbReference>
<feature type="domain" description="Integrase catalytic" evidence="1">
    <location>
        <begin position="152"/>
        <end position="331"/>
    </location>
</feature>
<dbReference type="InterPro" id="IPR012337">
    <property type="entry name" value="RNaseH-like_sf"/>
</dbReference>
<gene>
    <name evidence="2" type="ORF">EHO61_01740</name>
</gene>
<reference evidence="2" key="1">
    <citation type="journal article" date="2019" name="PLoS Negl. Trop. Dis.">
        <title>Revisiting the worldwide diversity of Leptospira species in the environment.</title>
        <authorList>
            <person name="Vincent A.T."/>
            <person name="Schiettekatte O."/>
            <person name="Bourhy P."/>
            <person name="Veyrier F.J."/>
            <person name="Picardeau M."/>
        </authorList>
    </citation>
    <scope>NUCLEOTIDE SEQUENCE [LARGE SCALE GENOMIC DNA]</scope>
    <source>
        <strain evidence="2">SCS5</strain>
    </source>
</reference>
<evidence type="ECO:0000259" key="1">
    <source>
        <dbReference type="PROSITE" id="PS50994"/>
    </source>
</evidence>
<dbReference type="InterPro" id="IPR036397">
    <property type="entry name" value="RNaseH_sf"/>
</dbReference>
<dbReference type="InterPro" id="IPR001584">
    <property type="entry name" value="Integrase_cat-core"/>
</dbReference>
<dbReference type="PANTHER" id="PTHR46889">
    <property type="entry name" value="TRANSPOSASE INSF FOR INSERTION SEQUENCE IS3B-RELATED"/>
    <property type="match status" value="1"/>
</dbReference>
<accession>A0A4R9GU73</accession>
<keyword evidence="3" id="KW-1185">Reference proteome</keyword>
<dbReference type="RefSeq" id="WP_135811924.1">
    <property type="nucleotide sequence ID" value="NZ_RQEV01000002.1"/>
</dbReference>
<dbReference type="EMBL" id="RQEV01000002">
    <property type="protein sequence ID" value="TGK21981.1"/>
    <property type="molecule type" value="Genomic_DNA"/>
</dbReference>
<dbReference type="PANTHER" id="PTHR46889:SF4">
    <property type="entry name" value="TRANSPOSASE INSO FOR INSERTION SEQUENCE ELEMENT IS911B-RELATED"/>
    <property type="match status" value="1"/>
</dbReference>
<name>A0A4R9GU73_9LEPT</name>
<dbReference type="Proteomes" id="UP000297855">
    <property type="component" value="Unassembled WGS sequence"/>
</dbReference>
<evidence type="ECO:0000313" key="2">
    <source>
        <dbReference type="EMBL" id="TGK21981.1"/>
    </source>
</evidence>
<dbReference type="PROSITE" id="PS50994">
    <property type="entry name" value="INTEGRASE"/>
    <property type="match status" value="1"/>
</dbReference>
<evidence type="ECO:0000313" key="3">
    <source>
        <dbReference type="Proteomes" id="UP000297855"/>
    </source>
</evidence>
<dbReference type="SUPFAM" id="SSF53098">
    <property type="entry name" value="Ribonuclease H-like"/>
    <property type="match status" value="1"/>
</dbReference>
<protein>
    <submittedName>
        <fullName evidence="2">Transposase</fullName>
    </submittedName>
</protein>
<dbReference type="InterPro" id="IPR050900">
    <property type="entry name" value="Transposase_IS3/IS150/IS904"/>
</dbReference>
<dbReference type="GO" id="GO:0015074">
    <property type="term" value="P:DNA integration"/>
    <property type="evidence" value="ECO:0007669"/>
    <property type="project" value="InterPro"/>
</dbReference>
<proteinExistence type="predicted"/>
<sequence>MYYKLSLLTNFFFLFYFLSQRKTETQTELQILFLKTQIVAYKRRTKKFHTEPFQRLTLVLLSYVLYDWKTNLAIVSPNTLLTWRKQKFKTFWATISKRKKTGRPNVPWPLIKLIRRIAKENRIWGATKLHGLLQKIGYDISERTVSKYIPKRPTDPKKRLLWKQFYSLHADAMVVSDTLTVYSINFRKIFRVAFFLHIGTRQILHFDIHTNPTTKWMRKVLKCAVKKRGGKNFHYFLSDNDPLFGKRFTKYLQRIGIKPKKTSPRSPWQNCYAERWIKTCRNEFLDFFIPANEYHLRTRLEEYIHFYNHHRTHLALDKDTPVPSPVLERPPDAKLVSTPALGGLYHSYSYEKVA</sequence>
<dbReference type="OrthoDB" id="370277at2"/>
<dbReference type="Pfam" id="PF13683">
    <property type="entry name" value="rve_3"/>
    <property type="match status" value="1"/>
</dbReference>